<feature type="binding site" evidence="11">
    <location>
        <position position="159"/>
    </location>
    <ligand>
        <name>Mg(2+)</name>
        <dbReference type="ChEBI" id="CHEBI:18420"/>
    </ligand>
</feature>
<feature type="binding site" evidence="11">
    <location>
        <position position="274"/>
    </location>
    <ligand>
        <name>Mg(2+)</name>
        <dbReference type="ChEBI" id="CHEBI:18420"/>
    </ligand>
</feature>
<evidence type="ECO:0000256" key="6">
    <source>
        <dbReference type="ARBA" id="ARBA00022827"/>
    </source>
</evidence>
<feature type="binding site" evidence="11">
    <location>
        <position position="270"/>
    </location>
    <ligand>
        <name>Mg(2+)</name>
        <dbReference type="ChEBI" id="CHEBI:18420"/>
    </ligand>
</feature>
<dbReference type="EMBL" id="BMKB01000002">
    <property type="protein sequence ID" value="GGA46046.1"/>
    <property type="molecule type" value="Genomic_DNA"/>
</dbReference>
<comment type="caution">
    <text evidence="13">The sequence shown here is derived from an EMBL/GenBank/DDBJ whole genome shotgun (WGS) entry which is preliminary data.</text>
</comment>
<evidence type="ECO:0000256" key="10">
    <source>
        <dbReference type="PIRNR" id="PIRNR006268"/>
    </source>
</evidence>
<dbReference type="PANTHER" id="PTHR30040:SF2">
    <property type="entry name" value="FAD:PROTEIN FMN TRANSFERASE"/>
    <property type="match status" value="1"/>
</dbReference>
<dbReference type="OrthoDB" id="9778595at2"/>
<dbReference type="Pfam" id="PF02424">
    <property type="entry name" value="ApbE"/>
    <property type="match status" value="1"/>
</dbReference>
<reference evidence="13 14" key="1">
    <citation type="journal article" date="2014" name="Int. J. Syst. Evol. Microbiol.">
        <title>Complete genome sequence of Corynebacterium casei LMG S-19264T (=DSM 44701T), isolated from a smear-ripened cheese.</title>
        <authorList>
            <consortium name="US DOE Joint Genome Institute (JGI-PGF)"/>
            <person name="Walter F."/>
            <person name="Albersmeier A."/>
            <person name="Kalinowski J."/>
            <person name="Ruckert C."/>
        </authorList>
    </citation>
    <scope>NUCLEOTIDE SEQUENCE [LARGE SCALE GENOMIC DNA]</scope>
    <source>
        <strain evidence="13 14">CGMCC 1.15896</strain>
    </source>
</reference>
<comment type="similarity">
    <text evidence="10">Belongs to the ApbE family.</text>
</comment>
<evidence type="ECO:0000313" key="14">
    <source>
        <dbReference type="Proteomes" id="UP000596977"/>
    </source>
</evidence>
<accession>A0A916VWC8</accession>
<dbReference type="RefSeq" id="WP_127074016.1">
    <property type="nucleotide sequence ID" value="NZ_BMKB01000002.1"/>
</dbReference>
<protein>
    <recommendedName>
        <fullName evidence="2 10">FAD:protein FMN transferase</fullName>
        <ecNumber evidence="1 10">2.7.1.180</ecNumber>
    </recommendedName>
    <alternativeName>
        <fullName evidence="8 10">Flavin transferase</fullName>
    </alternativeName>
</protein>
<dbReference type="PIRSF" id="PIRSF006268">
    <property type="entry name" value="ApbE"/>
    <property type="match status" value="1"/>
</dbReference>
<evidence type="ECO:0000256" key="5">
    <source>
        <dbReference type="ARBA" id="ARBA00022723"/>
    </source>
</evidence>
<dbReference type="AlphaFoldDB" id="A0A916VWC8"/>
<proteinExistence type="inferred from homology"/>
<sequence length="319" mass="33597">MLTRRHFLAISGASVLMPGPGLAATGIETLGGPAFGTYWRLTVPNAIASTVSRPQITAIIETVDRVFSPYREDSELTAINRADTRDWLPVSSAFNAVLGHALQIAHRSGGTFDPTIGPVVARYGFGPIEADAWGNYAQIGSGDNRVRKNDPGLSLDLCGVAKGYALAAMAANLERQGLTDFLLDLGGELMARGVHPSGRDWQAGVEGPDGQLALGVRLDGRAIATSGIAAQSYGLPGQEISHIINPLTQRPVSGATFSVTVLDHDAASADGWATALMAMPFEKAIETAELFDIDALVLVRDGNKVRALTSGNFADFLLT</sequence>
<comment type="cofactor">
    <cofactor evidence="11">
        <name>Mg(2+)</name>
        <dbReference type="ChEBI" id="CHEBI:18420"/>
    </cofactor>
    <cofactor evidence="11">
        <name>Mn(2+)</name>
        <dbReference type="ChEBI" id="CHEBI:29035"/>
    </cofactor>
    <text evidence="11">Magnesium. Can also use manganese.</text>
</comment>
<keyword evidence="3 10" id="KW-0285">Flavoprotein</keyword>
<comment type="catalytic activity">
    <reaction evidence="9 10">
        <text>L-threonyl-[protein] + FAD = FMN-L-threonyl-[protein] + AMP + H(+)</text>
        <dbReference type="Rhea" id="RHEA:36847"/>
        <dbReference type="Rhea" id="RHEA-COMP:11060"/>
        <dbReference type="Rhea" id="RHEA-COMP:11061"/>
        <dbReference type="ChEBI" id="CHEBI:15378"/>
        <dbReference type="ChEBI" id="CHEBI:30013"/>
        <dbReference type="ChEBI" id="CHEBI:57692"/>
        <dbReference type="ChEBI" id="CHEBI:74257"/>
        <dbReference type="ChEBI" id="CHEBI:456215"/>
        <dbReference type="EC" id="2.7.1.180"/>
    </reaction>
</comment>
<keyword evidence="5 10" id="KW-0479">Metal-binding</keyword>
<evidence type="ECO:0000256" key="4">
    <source>
        <dbReference type="ARBA" id="ARBA00022679"/>
    </source>
</evidence>
<keyword evidence="12" id="KW-0732">Signal</keyword>
<evidence type="ECO:0000256" key="2">
    <source>
        <dbReference type="ARBA" id="ARBA00016337"/>
    </source>
</evidence>
<evidence type="ECO:0000256" key="11">
    <source>
        <dbReference type="PIRSR" id="PIRSR006268-2"/>
    </source>
</evidence>
<dbReference type="GO" id="GO:0046872">
    <property type="term" value="F:metal ion binding"/>
    <property type="evidence" value="ECO:0007669"/>
    <property type="project" value="UniProtKB-UniRule"/>
</dbReference>
<name>A0A916VWC8_9HYPH</name>
<feature type="signal peptide" evidence="12">
    <location>
        <begin position="1"/>
        <end position="23"/>
    </location>
</feature>
<evidence type="ECO:0000256" key="9">
    <source>
        <dbReference type="ARBA" id="ARBA00048540"/>
    </source>
</evidence>
<keyword evidence="14" id="KW-1185">Reference proteome</keyword>
<keyword evidence="4 10" id="KW-0808">Transferase</keyword>
<keyword evidence="7 10" id="KW-0460">Magnesium</keyword>
<evidence type="ECO:0000256" key="1">
    <source>
        <dbReference type="ARBA" id="ARBA00011955"/>
    </source>
</evidence>
<gene>
    <name evidence="13" type="primary">apbE</name>
    <name evidence="13" type="ORF">GCM10011499_14740</name>
</gene>
<dbReference type="Proteomes" id="UP000596977">
    <property type="component" value="Unassembled WGS sequence"/>
</dbReference>
<dbReference type="InterPro" id="IPR024932">
    <property type="entry name" value="ApbE"/>
</dbReference>
<organism evidence="13 14">
    <name type="scientific">Pelagibacterium lentulum</name>
    <dbReference type="NCBI Taxonomy" id="2029865"/>
    <lineage>
        <taxon>Bacteria</taxon>
        <taxon>Pseudomonadati</taxon>
        <taxon>Pseudomonadota</taxon>
        <taxon>Alphaproteobacteria</taxon>
        <taxon>Hyphomicrobiales</taxon>
        <taxon>Devosiaceae</taxon>
        <taxon>Pelagibacterium</taxon>
    </lineage>
</organism>
<dbReference type="GO" id="GO:0016740">
    <property type="term" value="F:transferase activity"/>
    <property type="evidence" value="ECO:0007669"/>
    <property type="project" value="UniProtKB-UniRule"/>
</dbReference>
<dbReference type="Gene3D" id="3.10.520.10">
    <property type="entry name" value="ApbE-like domains"/>
    <property type="match status" value="1"/>
</dbReference>
<feature type="chain" id="PRO_5039888217" description="FAD:protein FMN transferase" evidence="12">
    <location>
        <begin position="24"/>
        <end position="319"/>
    </location>
</feature>
<evidence type="ECO:0000256" key="8">
    <source>
        <dbReference type="ARBA" id="ARBA00031306"/>
    </source>
</evidence>
<evidence type="ECO:0000256" key="7">
    <source>
        <dbReference type="ARBA" id="ARBA00022842"/>
    </source>
</evidence>
<evidence type="ECO:0000256" key="3">
    <source>
        <dbReference type="ARBA" id="ARBA00022630"/>
    </source>
</evidence>
<dbReference type="EC" id="2.7.1.180" evidence="1 10"/>
<keyword evidence="6 10" id="KW-0274">FAD</keyword>
<dbReference type="PANTHER" id="PTHR30040">
    <property type="entry name" value="THIAMINE BIOSYNTHESIS LIPOPROTEIN APBE"/>
    <property type="match status" value="1"/>
</dbReference>
<evidence type="ECO:0000313" key="13">
    <source>
        <dbReference type="EMBL" id="GGA46046.1"/>
    </source>
</evidence>
<dbReference type="InterPro" id="IPR003374">
    <property type="entry name" value="ApbE-like_sf"/>
</dbReference>
<dbReference type="SUPFAM" id="SSF143631">
    <property type="entry name" value="ApbE-like"/>
    <property type="match status" value="1"/>
</dbReference>
<evidence type="ECO:0000256" key="12">
    <source>
        <dbReference type="SAM" id="SignalP"/>
    </source>
</evidence>